<dbReference type="OrthoDB" id="1936325at2759"/>
<feature type="non-terminal residue" evidence="1">
    <location>
        <position position="1"/>
    </location>
</feature>
<dbReference type="EMBL" id="KL990844">
    <property type="protein sequence ID" value="KFK22282.1"/>
    <property type="molecule type" value="Genomic_DNA"/>
</dbReference>
<dbReference type="eggNOG" id="KOG1863">
    <property type="taxonomic scope" value="Eukaryota"/>
</dbReference>
<dbReference type="AlphaFoldDB" id="A0A087FXD0"/>
<name>A0A087FXD0_ARAAL</name>
<protein>
    <submittedName>
        <fullName evidence="1">Uncharacterized protein</fullName>
    </submittedName>
</protein>
<gene>
    <name evidence="1" type="ORF">AALP_AAs61001U000100</name>
</gene>
<dbReference type="Proteomes" id="UP000029120">
    <property type="component" value="Unassembled WGS sequence"/>
</dbReference>
<evidence type="ECO:0000313" key="1">
    <source>
        <dbReference type="EMBL" id="KFK22282.1"/>
    </source>
</evidence>
<accession>A0A087FXD0</accession>
<organism evidence="1 2">
    <name type="scientific">Arabis alpina</name>
    <name type="common">Alpine rock-cress</name>
    <dbReference type="NCBI Taxonomy" id="50452"/>
    <lineage>
        <taxon>Eukaryota</taxon>
        <taxon>Viridiplantae</taxon>
        <taxon>Streptophyta</taxon>
        <taxon>Embryophyta</taxon>
        <taxon>Tracheophyta</taxon>
        <taxon>Spermatophyta</taxon>
        <taxon>Magnoliopsida</taxon>
        <taxon>eudicotyledons</taxon>
        <taxon>Gunneridae</taxon>
        <taxon>Pentapetalae</taxon>
        <taxon>rosids</taxon>
        <taxon>malvids</taxon>
        <taxon>Brassicales</taxon>
        <taxon>Brassicaceae</taxon>
        <taxon>Arabideae</taxon>
        <taxon>Arabis</taxon>
    </lineage>
</organism>
<evidence type="ECO:0000313" key="2">
    <source>
        <dbReference type="Proteomes" id="UP000029120"/>
    </source>
</evidence>
<sequence length="124" mass="14985">ITKGEADCVQQLEGGYLPLHLYEWVNNMNVLFLESCKQFDSRKEKELKALTERRQEVRTILSEAAVQSLEEQYFWISTDWLRLWADIILPPKIEDRPRDPAKWGMRFEMWSRRYPFLLLPMEMF</sequence>
<reference evidence="2" key="1">
    <citation type="journal article" date="2015" name="Nat. Plants">
        <title>Genome expansion of Arabis alpina linked with retrotransposition and reduced symmetric DNA methylation.</title>
        <authorList>
            <person name="Willing E.M."/>
            <person name="Rawat V."/>
            <person name="Mandakova T."/>
            <person name="Maumus F."/>
            <person name="James G.V."/>
            <person name="Nordstroem K.J."/>
            <person name="Becker C."/>
            <person name="Warthmann N."/>
            <person name="Chica C."/>
            <person name="Szarzynska B."/>
            <person name="Zytnicki M."/>
            <person name="Albani M.C."/>
            <person name="Kiefer C."/>
            <person name="Bergonzi S."/>
            <person name="Castaings L."/>
            <person name="Mateos J.L."/>
            <person name="Berns M.C."/>
            <person name="Bujdoso N."/>
            <person name="Piofczyk T."/>
            <person name="de Lorenzo L."/>
            <person name="Barrero-Sicilia C."/>
            <person name="Mateos I."/>
            <person name="Piednoel M."/>
            <person name="Hagmann J."/>
            <person name="Chen-Min-Tao R."/>
            <person name="Iglesias-Fernandez R."/>
            <person name="Schuster S.C."/>
            <person name="Alonso-Blanco C."/>
            <person name="Roudier F."/>
            <person name="Carbonero P."/>
            <person name="Paz-Ares J."/>
            <person name="Davis S.J."/>
            <person name="Pecinka A."/>
            <person name="Quesneville H."/>
            <person name="Colot V."/>
            <person name="Lysak M.A."/>
            <person name="Weigel D."/>
            <person name="Coupland G."/>
            <person name="Schneeberger K."/>
        </authorList>
    </citation>
    <scope>NUCLEOTIDE SEQUENCE [LARGE SCALE GENOMIC DNA]</scope>
    <source>
        <strain evidence="2">cv. Pajares</strain>
    </source>
</reference>
<proteinExistence type="predicted"/>
<keyword evidence="2" id="KW-1185">Reference proteome</keyword>
<dbReference type="Gramene" id="KFK22282">
    <property type="protein sequence ID" value="KFK22282"/>
    <property type="gene ID" value="AALP_AAs61001U000100"/>
</dbReference>